<protein>
    <recommendedName>
        <fullName evidence="2">XRCC4 coiled-coil domain-containing protein</fullName>
    </recommendedName>
</protein>
<feature type="region of interest" description="Disordered" evidence="1">
    <location>
        <begin position="234"/>
        <end position="380"/>
    </location>
</feature>
<dbReference type="Gene3D" id="1.20.5.370">
    <property type="match status" value="1"/>
</dbReference>
<keyword evidence="4" id="KW-1185">Reference proteome</keyword>
<organism evidence="3 4">
    <name type="scientific">Aspergillus glaucus CBS 516.65</name>
    <dbReference type="NCBI Taxonomy" id="1160497"/>
    <lineage>
        <taxon>Eukaryota</taxon>
        <taxon>Fungi</taxon>
        <taxon>Dikarya</taxon>
        <taxon>Ascomycota</taxon>
        <taxon>Pezizomycotina</taxon>
        <taxon>Eurotiomycetes</taxon>
        <taxon>Eurotiomycetidae</taxon>
        <taxon>Eurotiales</taxon>
        <taxon>Aspergillaceae</taxon>
        <taxon>Aspergillus</taxon>
        <taxon>Aspergillus subgen. Aspergillus</taxon>
    </lineage>
</organism>
<dbReference type="VEuPathDB" id="FungiDB:ASPGLDRAFT_52498"/>
<dbReference type="STRING" id="1160497.A0A1L9V6Y8"/>
<dbReference type="Proteomes" id="UP000184300">
    <property type="component" value="Unassembled WGS sequence"/>
</dbReference>
<dbReference type="AlphaFoldDB" id="A0A1L9V6Y8"/>
<dbReference type="RefSeq" id="XP_022396381.1">
    <property type="nucleotide sequence ID" value="XM_022547769.1"/>
</dbReference>
<gene>
    <name evidence="3" type="ORF">ASPGLDRAFT_52498</name>
</gene>
<dbReference type="PANTHER" id="PTHR42067:SF1">
    <property type="entry name" value="MITOTIC APPARATUS PROTEIN P62"/>
    <property type="match status" value="1"/>
</dbReference>
<feature type="domain" description="XRCC4 coiled-coil" evidence="2">
    <location>
        <begin position="175"/>
        <end position="213"/>
    </location>
</feature>
<dbReference type="InterPro" id="IPR053962">
    <property type="entry name" value="XRCC4_CC"/>
</dbReference>
<dbReference type="GeneID" id="34464030"/>
<feature type="compositionally biased region" description="Acidic residues" evidence="1">
    <location>
        <begin position="366"/>
        <end position="380"/>
    </location>
</feature>
<dbReference type="InterPro" id="IPR014751">
    <property type="entry name" value="XRCC4-like_C"/>
</dbReference>
<feature type="compositionally biased region" description="Acidic residues" evidence="1">
    <location>
        <begin position="296"/>
        <end position="308"/>
    </location>
</feature>
<accession>A0A1L9V6Y8</accession>
<evidence type="ECO:0000259" key="2">
    <source>
        <dbReference type="Pfam" id="PF21924"/>
    </source>
</evidence>
<dbReference type="SUPFAM" id="SSF58022">
    <property type="entry name" value="XRCC4, C-terminal oligomerization domain"/>
    <property type="match status" value="1"/>
</dbReference>
<dbReference type="Pfam" id="PF21924">
    <property type="entry name" value="XRCC4_CC"/>
    <property type="match status" value="1"/>
</dbReference>
<evidence type="ECO:0000313" key="3">
    <source>
        <dbReference type="EMBL" id="OJJ79683.1"/>
    </source>
</evidence>
<sequence length="380" mass="42540">MPAEPNSASSLQILRIPKTDEPNSYVLLRVTKSRSDLAVVATEGENPYTGYINQSRLKNLRAKSYQGSDEEWAQIVSYVFGQFSSTVGKPKWSHGIEVSASVSDSANDEDKEIVLTIRKRIQTITQRLGSISLKQDDEQTIELFDWLGVAAARAYASEERSSSLADCCRIAEDTIQQLTRQLEELVHAKSHHEDQLVANFAQLLNEKKLKIRNQQRLLASAKVNPVKVSEIQAATSKDRNLTQKNKRLKRDREMSKDESESGDGFEEMHVDHVGNQGREQDQETDDEEGSTPQPLEDGDNGTTTDEESVLSHVEPEKKDDNVQNSNISNGPMLKDPAASPPRRELPFARRVPEKKEVQSQLHQAEDDVESTAGETDDDEL</sequence>
<feature type="compositionally biased region" description="Basic and acidic residues" evidence="1">
    <location>
        <begin position="250"/>
        <end position="259"/>
    </location>
</feature>
<proteinExistence type="predicted"/>
<evidence type="ECO:0000313" key="4">
    <source>
        <dbReference type="Proteomes" id="UP000184300"/>
    </source>
</evidence>
<name>A0A1L9V6Y8_ASPGL</name>
<dbReference type="PANTHER" id="PTHR42067">
    <property type="entry name" value="YALI0C15378P"/>
    <property type="match status" value="1"/>
</dbReference>
<feature type="compositionally biased region" description="Basic and acidic residues" evidence="1">
    <location>
        <begin position="341"/>
        <end position="357"/>
    </location>
</feature>
<dbReference type="OrthoDB" id="8064436at2759"/>
<evidence type="ECO:0000256" key="1">
    <source>
        <dbReference type="SAM" id="MobiDB-lite"/>
    </source>
</evidence>
<reference evidence="4" key="1">
    <citation type="journal article" date="2017" name="Genome Biol.">
        <title>Comparative genomics reveals high biological diversity and specific adaptations in the industrially and medically important fungal genus Aspergillus.</title>
        <authorList>
            <person name="de Vries R.P."/>
            <person name="Riley R."/>
            <person name="Wiebenga A."/>
            <person name="Aguilar-Osorio G."/>
            <person name="Amillis S."/>
            <person name="Uchima C.A."/>
            <person name="Anderluh G."/>
            <person name="Asadollahi M."/>
            <person name="Askin M."/>
            <person name="Barry K."/>
            <person name="Battaglia E."/>
            <person name="Bayram O."/>
            <person name="Benocci T."/>
            <person name="Braus-Stromeyer S.A."/>
            <person name="Caldana C."/>
            <person name="Canovas D."/>
            <person name="Cerqueira G.C."/>
            <person name="Chen F."/>
            <person name="Chen W."/>
            <person name="Choi C."/>
            <person name="Clum A."/>
            <person name="Dos Santos R.A."/>
            <person name="Damasio A.R."/>
            <person name="Diallinas G."/>
            <person name="Emri T."/>
            <person name="Fekete E."/>
            <person name="Flipphi M."/>
            <person name="Freyberg S."/>
            <person name="Gallo A."/>
            <person name="Gournas C."/>
            <person name="Habgood R."/>
            <person name="Hainaut M."/>
            <person name="Harispe M.L."/>
            <person name="Henrissat B."/>
            <person name="Hilden K.S."/>
            <person name="Hope R."/>
            <person name="Hossain A."/>
            <person name="Karabika E."/>
            <person name="Karaffa L."/>
            <person name="Karanyi Z."/>
            <person name="Krasevec N."/>
            <person name="Kuo A."/>
            <person name="Kusch H."/>
            <person name="LaButti K."/>
            <person name="Lagendijk E.L."/>
            <person name="Lapidus A."/>
            <person name="Levasseur A."/>
            <person name="Lindquist E."/>
            <person name="Lipzen A."/>
            <person name="Logrieco A.F."/>
            <person name="MacCabe A."/>
            <person name="Maekelae M.R."/>
            <person name="Malavazi I."/>
            <person name="Melin P."/>
            <person name="Meyer V."/>
            <person name="Mielnichuk N."/>
            <person name="Miskei M."/>
            <person name="Molnar A.P."/>
            <person name="Mule G."/>
            <person name="Ngan C.Y."/>
            <person name="Orejas M."/>
            <person name="Orosz E."/>
            <person name="Ouedraogo J.P."/>
            <person name="Overkamp K.M."/>
            <person name="Park H.-S."/>
            <person name="Perrone G."/>
            <person name="Piumi F."/>
            <person name="Punt P.J."/>
            <person name="Ram A.F."/>
            <person name="Ramon A."/>
            <person name="Rauscher S."/>
            <person name="Record E."/>
            <person name="Riano-Pachon D.M."/>
            <person name="Robert V."/>
            <person name="Roehrig J."/>
            <person name="Ruller R."/>
            <person name="Salamov A."/>
            <person name="Salih N.S."/>
            <person name="Samson R.A."/>
            <person name="Sandor E."/>
            <person name="Sanguinetti M."/>
            <person name="Schuetze T."/>
            <person name="Sepcic K."/>
            <person name="Shelest E."/>
            <person name="Sherlock G."/>
            <person name="Sophianopoulou V."/>
            <person name="Squina F.M."/>
            <person name="Sun H."/>
            <person name="Susca A."/>
            <person name="Todd R.B."/>
            <person name="Tsang A."/>
            <person name="Unkles S.E."/>
            <person name="van de Wiele N."/>
            <person name="van Rossen-Uffink D."/>
            <person name="Oliveira J.V."/>
            <person name="Vesth T.C."/>
            <person name="Visser J."/>
            <person name="Yu J.-H."/>
            <person name="Zhou M."/>
            <person name="Andersen M.R."/>
            <person name="Archer D.B."/>
            <person name="Baker S.E."/>
            <person name="Benoit I."/>
            <person name="Brakhage A.A."/>
            <person name="Braus G.H."/>
            <person name="Fischer R."/>
            <person name="Frisvad J.C."/>
            <person name="Goldman G.H."/>
            <person name="Houbraken J."/>
            <person name="Oakley B."/>
            <person name="Pocsi I."/>
            <person name="Scazzocchio C."/>
            <person name="Seiboth B."/>
            <person name="vanKuyk P.A."/>
            <person name="Wortman J."/>
            <person name="Dyer P.S."/>
            <person name="Grigoriev I.V."/>
        </authorList>
    </citation>
    <scope>NUCLEOTIDE SEQUENCE [LARGE SCALE GENOMIC DNA]</scope>
    <source>
        <strain evidence="4">CBS 516.65</strain>
    </source>
</reference>
<dbReference type="EMBL" id="KV878916">
    <property type="protein sequence ID" value="OJJ79683.1"/>
    <property type="molecule type" value="Genomic_DNA"/>
</dbReference>